<dbReference type="KEGG" id="agi:FSB73_20365"/>
<dbReference type="Pfam" id="PF00176">
    <property type="entry name" value="SNF2-rel_dom"/>
    <property type="match status" value="1"/>
</dbReference>
<dbReference type="Gene3D" id="3.40.50.10810">
    <property type="entry name" value="Tandem AAA-ATPase domain"/>
    <property type="match status" value="1"/>
</dbReference>
<dbReference type="PANTHER" id="PTHR45629:SF7">
    <property type="entry name" value="DNA EXCISION REPAIR PROTEIN ERCC-6-RELATED"/>
    <property type="match status" value="1"/>
</dbReference>
<sequence>MSAWESKTNKPSPAILKVVLNPQLANPKKSNNSISKKENNSSDHEINAEKAKKLNSASESEIQAYESNLLLQPAAGISSKVSTIEGRIHHFWFITENYALLPKDNIIIETQPIGSFFNQVRIFNAERIVPQDLTQYLSLLYTYLEGFQLELPDFRVQLENEPLQTRPAIIFEKIDENQNLTLRIGQNLHSAPIGFLDQYNVSHMATINEMEKTISVSPIAPLDIQHYVSRVVESLKKHAPKGKKKSSEFLDIQGQQFYLHESLAGPFIYNELPSLIIDYDLIGSEKLKAYKIKVDMPKLDLTLGHNIDFLEGTGTANLDFDGQKVSILDALQQYEKQRYIRLTDGTHALVNEQYMNRLKRLFKKNKNKKGEISVSFFDLPAIEELIEEKQRSHHFKQAREVYQGLNKINEDGAVLPKIQAALRPYQVQGFQWMSYLVQHKLGGCLADDMGLGKTIQTIAVLAAAYGGAPDSQAANGKKKVEKAQTKTKTKSKTNKKLSESIDEQALPPSIIIMPRSLLFNWRSELNKFAPWLTIYTWHGQNRDIDQAMDHQIILTTYGMFRNDIELWKEQSFLYGILDESQAIKNLNSQVHKAVLLLSARHRLALSGTPVENNLGELFALFRFLNPALLGTADQFNSDYLYPIQKNNDREAVAELRRKIYPFILRRLKKDVLTDLPDKQEQTIYVEMNSAQARFYEQRRLFYKDAIDQQVAAKGIKQAQFFIFQAMNELRQIASIPEARSEGRIPSPKLEALMEQLEEAIANDHKILIFVNYLNAIESISEALDKQGVGFLTMTGSTRDRQSLVDRFQNDPEIRVFIMTLKTGGTGLNLTAADMVFIFDPWWNKAAENQAIDRAHRIGQTSKVQSYKLITLGTIEEKILQLQELKSNLVDDLIAADSQGGSGSIKLMTEEDIQFILG</sequence>
<dbReference type="InterPro" id="IPR014001">
    <property type="entry name" value="Helicase_ATP-bd"/>
</dbReference>
<dbReference type="InterPro" id="IPR001650">
    <property type="entry name" value="Helicase_C-like"/>
</dbReference>
<evidence type="ECO:0000313" key="6">
    <source>
        <dbReference type="Proteomes" id="UP000321291"/>
    </source>
</evidence>
<organism evidence="5 6">
    <name type="scientific">Arachidicoccus ginsenosidivorans</name>
    <dbReference type="NCBI Taxonomy" id="496057"/>
    <lineage>
        <taxon>Bacteria</taxon>
        <taxon>Pseudomonadati</taxon>
        <taxon>Bacteroidota</taxon>
        <taxon>Chitinophagia</taxon>
        <taxon>Chitinophagales</taxon>
        <taxon>Chitinophagaceae</taxon>
        <taxon>Arachidicoccus</taxon>
    </lineage>
</organism>
<feature type="domain" description="Helicase ATP-binding" evidence="3">
    <location>
        <begin position="434"/>
        <end position="627"/>
    </location>
</feature>
<evidence type="ECO:0000259" key="3">
    <source>
        <dbReference type="PROSITE" id="PS51192"/>
    </source>
</evidence>
<feature type="region of interest" description="Disordered" evidence="2">
    <location>
        <begin position="24"/>
        <end position="53"/>
    </location>
</feature>
<proteinExistence type="predicted"/>
<dbReference type="GO" id="GO:0005524">
    <property type="term" value="F:ATP binding"/>
    <property type="evidence" value="ECO:0007669"/>
    <property type="project" value="InterPro"/>
</dbReference>
<dbReference type="GO" id="GO:0016787">
    <property type="term" value="F:hydrolase activity"/>
    <property type="evidence" value="ECO:0007669"/>
    <property type="project" value="UniProtKB-KW"/>
</dbReference>
<feature type="compositionally biased region" description="Basic residues" evidence="2">
    <location>
        <begin position="476"/>
        <end position="495"/>
    </location>
</feature>
<dbReference type="EMBL" id="CP042434">
    <property type="protein sequence ID" value="QEC74373.1"/>
    <property type="molecule type" value="Genomic_DNA"/>
</dbReference>
<evidence type="ECO:0000259" key="4">
    <source>
        <dbReference type="PROSITE" id="PS51194"/>
    </source>
</evidence>
<reference evidence="5 6" key="1">
    <citation type="journal article" date="2017" name="Int. J. Syst. Evol. Microbiol.">
        <title>Arachidicoccus ginsenosidivorans sp. nov., with ginsenoside-converting activity isolated from ginseng cultivating soil.</title>
        <authorList>
            <person name="Siddiqi M.Z."/>
            <person name="Aslam Z."/>
            <person name="Im W.T."/>
        </authorList>
    </citation>
    <scope>NUCLEOTIDE SEQUENCE [LARGE SCALE GENOMIC DNA]</scope>
    <source>
        <strain evidence="5 6">Gsoil 809</strain>
    </source>
</reference>
<dbReference type="Gene3D" id="3.40.50.300">
    <property type="entry name" value="P-loop containing nucleotide triphosphate hydrolases"/>
    <property type="match status" value="1"/>
</dbReference>
<name>A0A5B8VSW4_9BACT</name>
<gene>
    <name evidence="5" type="ORF">FSB73_20365</name>
</gene>
<evidence type="ECO:0000256" key="2">
    <source>
        <dbReference type="SAM" id="MobiDB-lite"/>
    </source>
</evidence>
<dbReference type="AlphaFoldDB" id="A0A5B8VSW4"/>
<accession>A0A5B8VSW4</accession>
<keyword evidence="5" id="KW-0067">ATP-binding</keyword>
<dbReference type="InterPro" id="IPR000330">
    <property type="entry name" value="SNF2_N"/>
</dbReference>
<dbReference type="Pfam" id="PF00271">
    <property type="entry name" value="Helicase_C"/>
    <property type="match status" value="1"/>
</dbReference>
<feature type="domain" description="Helicase C-terminal" evidence="4">
    <location>
        <begin position="748"/>
        <end position="912"/>
    </location>
</feature>
<dbReference type="GO" id="GO:0015616">
    <property type="term" value="F:DNA translocase activity"/>
    <property type="evidence" value="ECO:0007669"/>
    <property type="project" value="TreeGrafter"/>
</dbReference>
<dbReference type="CDD" id="cd18793">
    <property type="entry name" value="SF2_C_SNF"/>
    <property type="match status" value="1"/>
</dbReference>
<keyword evidence="6" id="KW-1185">Reference proteome</keyword>
<dbReference type="SMART" id="SM00487">
    <property type="entry name" value="DEXDc"/>
    <property type="match status" value="1"/>
</dbReference>
<dbReference type="GO" id="GO:0004386">
    <property type="term" value="F:helicase activity"/>
    <property type="evidence" value="ECO:0007669"/>
    <property type="project" value="UniProtKB-KW"/>
</dbReference>
<feature type="compositionally biased region" description="Basic and acidic residues" evidence="2">
    <location>
        <begin position="35"/>
        <end position="52"/>
    </location>
</feature>
<dbReference type="SUPFAM" id="SSF52540">
    <property type="entry name" value="P-loop containing nucleoside triphosphate hydrolases"/>
    <property type="match status" value="2"/>
</dbReference>
<dbReference type="Proteomes" id="UP000321291">
    <property type="component" value="Chromosome"/>
</dbReference>
<evidence type="ECO:0000256" key="1">
    <source>
        <dbReference type="ARBA" id="ARBA00022801"/>
    </source>
</evidence>
<protein>
    <submittedName>
        <fullName evidence="5">DEAD/DEAH box helicase</fullName>
    </submittedName>
</protein>
<feature type="region of interest" description="Disordered" evidence="2">
    <location>
        <begin position="468"/>
        <end position="499"/>
    </location>
</feature>
<dbReference type="InterPro" id="IPR050496">
    <property type="entry name" value="SNF2_RAD54_helicase_repair"/>
</dbReference>
<dbReference type="InterPro" id="IPR027417">
    <property type="entry name" value="P-loop_NTPase"/>
</dbReference>
<keyword evidence="5" id="KW-0347">Helicase</keyword>
<keyword evidence="1" id="KW-0378">Hydrolase</keyword>
<dbReference type="PANTHER" id="PTHR45629">
    <property type="entry name" value="SNF2/RAD54 FAMILY MEMBER"/>
    <property type="match status" value="1"/>
</dbReference>
<dbReference type="OrthoDB" id="9760715at2"/>
<keyword evidence="5" id="KW-0547">Nucleotide-binding</keyword>
<dbReference type="PROSITE" id="PS51192">
    <property type="entry name" value="HELICASE_ATP_BIND_1"/>
    <property type="match status" value="1"/>
</dbReference>
<dbReference type="InterPro" id="IPR038718">
    <property type="entry name" value="SNF2-like_sf"/>
</dbReference>
<evidence type="ECO:0000313" key="5">
    <source>
        <dbReference type="EMBL" id="QEC74373.1"/>
    </source>
</evidence>
<dbReference type="PROSITE" id="PS51194">
    <property type="entry name" value="HELICASE_CTER"/>
    <property type="match status" value="1"/>
</dbReference>
<dbReference type="SMART" id="SM00490">
    <property type="entry name" value="HELICc"/>
    <property type="match status" value="1"/>
</dbReference>
<dbReference type="InterPro" id="IPR049730">
    <property type="entry name" value="SNF2/RAD54-like_C"/>
</dbReference>